<gene>
    <name evidence="1" type="ORF">SAMN04489716_5280</name>
</gene>
<organism evidence="1 2">
    <name type="scientific">Actinoplanes derwentensis</name>
    <dbReference type="NCBI Taxonomy" id="113562"/>
    <lineage>
        <taxon>Bacteria</taxon>
        <taxon>Bacillati</taxon>
        <taxon>Actinomycetota</taxon>
        <taxon>Actinomycetes</taxon>
        <taxon>Micromonosporales</taxon>
        <taxon>Micromonosporaceae</taxon>
        <taxon>Actinoplanes</taxon>
    </lineage>
</organism>
<dbReference type="RefSeq" id="WP_092547081.1">
    <property type="nucleotide sequence ID" value="NZ_BOMJ01000014.1"/>
</dbReference>
<keyword evidence="2" id="KW-1185">Reference proteome</keyword>
<protein>
    <submittedName>
        <fullName evidence="1">Uncharacterized protein</fullName>
    </submittedName>
</protein>
<sequence>MKFDKTDEFAADWKSMPIDHRRIFRSLMPVFNAACAAYISDSGRQWPASLRVKPMINTNGLWEMTWSFSGPDGRATFEFVQIDGETAVRWRRIGRHGIYQNP</sequence>
<dbReference type="AlphaFoldDB" id="A0A1H2C5S8"/>
<evidence type="ECO:0000313" key="1">
    <source>
        <dbReference type="EMBL" id="SDT65773.1"/>
    </source>
</evidence>
<name>A0A1H2C5S8_9ACTN</name>
<dbReference type="OrthoDB" id="3215594at2"/>
<accession>A0A1H2C5S8</accession>
<proteinExistence type="predicted"/>
<evidence type="ECO:0000313" key="2">
    <source>
        <dbReference type="Proteomes" id="UP000198688"/>
    </source>
</evidence>
<dbReference type="EMBL" id="LT629758">
    <property type="protein sequence ID" value="SDT65773.1"/>
    <property type="molecule type" value="Genomic_DNA"/>
</dbReference>
<reference evidence="1 2" key="1">
    <citation type="submission" date="2016-10" db="EMBL/GenBank/DDBJ databases">
        <authorList>
            <person name="de Groot N.N."/>
        </authorList>
    </citation>
    <scope>NUCLEOTIDE SEQUENCE [LARGE SCALE GENOMIC DNA]</scope>
    <source>
        <strain evidence="1 2">DSM 43941</strain>
    </source>
</reference>
<dbReference type="Proteomes" id="UP000198688">
    <property type="component" value="Chromosome I"/>
</dbReference>